<evidence type="ECO:0000256" key="2">
    <source>
        <dbReference type="ARBA" id="ARBA00022723"/>
    </source>
</evidence>
<comment type="cofactor">
    <cofactor evidence="1">
        <name>a divalent metal cation</name>
        <dbReference type="ChEBI" id="CHEBI:60240"/>
    </cofactor>
</comment>
<accession>A0A131XMT3</accession>
<dbReference type="InterPro" id="IPR027806">
    <property type="entry name" value="HARBI1_dom"/>
</dbReference>
<sequence length="294" mass="33139">FARKFVDTLNDNNVNSYTGLPSMELLETFVACYLQVQQIHGRSRLTAQERIVLTLMKLKHNISNRFLKDMFACSLTTCANTITQTIGILARIFSSVITLPSKEEVMENMPTHFRQFSNVRAIVYCTEIPVYQPNCLQCALRCYSVYKKTFTCRYMITVTPGGVIAHVTDGYGGCTSDKTILEQSKLIDSLDPVSDAVMADRGFLTDDCCAERLIELIRPPFKKGQQMTKGDAVRTQKIASARVHIERVIQRMKIFKILATRVPWRMVGQLDDIMLVTAGITNLSAPVFGANRFL</sequence>
<dbReference type="GO" id="GO:0046872">
    <property type="term" value="F:metal ion binding"/>
    <property type="evidence" value="ECO:0007669"/>
    <property type="project" value="UniProtKB-KW"/>
</dbReference>
<feature type="domain" description="DDE Tnp4" evidence="3">
    <location>
        <begin position="123"/>
        <end position="282"/>
    </location>
</feature>
<feature type="non-terminal residue" evidence="5">
    <location>
        <position position="1"/>
    </location>
</feature>
<dbReference type="Pfam" id="PF13613">
    <property type="entry name" value="HTH_Tnp_4"/>
    <property type="match status" value="1"/>
</dbReference>
<keyword evidence="2" id="KW-0479">Metal-binding</keyword>
<dbReference type="EMBL" id="GEFH01000949">
    <property type="protein sequence ID" value="JAP67632.1"/>
    <property type="molecule type" value="mRNA"/>
</dbReference>
<evidence type="ECO:0000256" key="1">
    <source>
        <dbReference type="ARBA" id="ARBA00001968"/>
    </source>
</evidence>
<evidence type="ECO:0000259" key="3">
    <source>
        <dbReference type="Pfam" id="PF13359"/>
    </source>
</evidence>
<evidence type="ECO:0000313" key="5">
    <source>
        <dbReference type="EMBL" id="JAP67632.1"/>
    </source>
</evidence>
<dbReference type="PANTHER" id="PTHR23080:SF141">
    <property type="entry name" value="TRANSPOSASE HELIX-TURN-HELIX DOMAIN-CONTAINING PROTEIN"/>
    <property type="match status" value="1"/>
</dbReference>
<dbReference type="AlphaFoldDB" id="A0A131XMT3"/>
<proteinExistence type="evidence at transcript level"/>
<dbReference type="Pfam" id="PF13359">
    <property type="entry name" value="DDE_Tnp_4"/>
    <property type="match status" value="1"/>
</dbReference>
<protein>
    <submittedName>
        <fullName evidence="5">Putative tick transposon</fullName>
    </submittedName>
</protein>
<dbReference type="PANTHER" id="PTHR23080">
    <property type="entry name" value="THAP DOMAIN PROTEIN"/>
    <property type="match status" value="1"/>
</dbReference>
<name>A0A131XMT3_9ACAR</name>
<feature type="domain" description="Transposase Helix-turn-helix" evidence="4">
    <location>
        <begin position="44"/>
        <end position="92"/>
    </location>
</feature>
<evidence type="ECO:0000259" key="4">
    <source>
        <dbReference type="Pfam" id="PF13613"/>
    </source>
</evidence>
<dbReference type="InterPro" id="IPR027805">
    <property type="entry name" value="Transposase_HTH_dom"/>
</dbReference>
<reference evidence="5" key="1">
    <citation type="journal article" date="2017" name="Ticks Tick Borne Dis.">
        <title>An insight into the sialome of Hyalomma excavatum.</title>
        <authorList>
            <person name="Ribeiro J.M."/>
            <person name="Slovak M."/>
            <person name="Francischetti I.M."/>
        </authorList>
    </citation>
    <scope>NUCLEOTIDE SEQUENCE</scope>
    <source>
        <strain evidence="5">Samish</strain>
        <tissue evidence="5">Salivary glands</tissue>
    </source>
</reference>
<organism evidence="5">
    <name type="scientific">Hyalomma excavatum</name>
    <dbReference type="NCBI Taxonomy" id="257692"/>
    <lineage>
        <taxon>Eukaryota</taxon>
        <taxon>Metazoa</taxon>
        <taxon>Ecdysozoa</taxon>
        <taxon>Arthropoda</taxon>
        <taxon>Chelicerata</taxon>
        <taxon>Arachnida</taxon>
        <taxon>Acari</taxon>
        <taxon>Parasitiformes</taxon>
        <taxon>Ixodida</taxon>
        <taxon>Ixodoidea</taxon>
        <taxon>Ixodidae</taxon>
        <taxon>Hyalomminae</taxon>
        <taxon>Hyalomma</taxon>
    </lineage>
</organism>